<dbReference type="PANTHER" id="PTHR21666">
    <property type="entry name" value="PEPTIDASE-RELATED"/>
    <property type="match status" value="1"/>
</dbReference>
<evidence type="ECO:0000259" key="3">
    <source>
        <dbReference type="Pfam" id="PF01551"/>
    </source>
</evidence>
<dbReference type="Gene3D" id="2.70.70.10">
    <property type="entry name" value="Glucose Permease (Domain IIA)"/>
    <property type="match status" value="1"/>
</dbReference>
<gene>
    <name evidence="4" type="ORF">IAC44_06065</name>
</gene>
<dbReference type="CDD" id="cd12797">
    <property type="entry name" value="M23_peptidase"/>
    <property type="match status" value="1"/>
</dbReference>
<name>A0A9D1KTV2_9FLAO</name>
<evidence type="ECO:0000313" key="5">
    <source>
        <dbReference type="Proteomes" id="UP000824161"/>
    </source>
</evidence>
<accession>A0A9D1KTV2</accession>
<dbReference type="InterPro" id="IPR050570">
    <property type="entry name" value="Cell_wall_metabolism_enzyme"/>
</dbReference>
<reference evidence="4" key="1">
    <citation type="submission" date="2020-10" db="EMBL/GenBank/DDBJ databases">
        <authorList>
            <person name="Gilroy R."/>
        </authorList>
    </citation>
    <scope>NUCLEOTIDE SEQUENCE</scope>
    <source>
        <strain evidence="4">1383</strain>
    </source>
</reference>
<feature type="coiled-coil region" evidence="2">
    <location>
        <begin position="85"/>
        <end position="112"/>
    </location>
</feature>
<evidence type="ECO:0000313" key="4">
    <source>
        <dbReference type="EMBL" id="HIT98387.1"/>
    </source>
</evidence>
<dbReference type="EMBL" id="DVLY01000149">
    <property type="protein sequence ID" value="HIT98387.1"/>
    <property type="molecule type" value="Genomic_DNA"/>
</dbReference>
<dbReference type="InterPro" id="IPR016047">
    <property type="entry name" value="M23ase_b-sheet_dom"/>
</dbReference>
<keyword evidence="1" id="KW-0732">Signal</keyword>
<organism evidence="4 5">
    <name type="scientific">Candidatus Merdimorpha stercoravium</name>
    <dbReference type="NCBI Taxonomy" id="2840863"/>
    <lineage>
        <taxon>Bacteria</taxon>
        <taxon>Pseudomonadati</taxon>
        <taxon>Bacteroidota</taxon>
        <taxon>Flavobacteriia</taxon>
        <taxon>Flavobacteriales</taxon>
        <taxon>Candidatus Merdimorpha</taxon>
    </lineage>
</organism>
<dbReference type="InterPro" id="IPR011055">
    <property type="entry name" value="Dup_hybrid_motif"/>
</dbReference>
<proteinExistence type="predicted"/>
<dbReference type="Gene3D" id="6.10.250.3150">
    <property type="match status" value="1"/>
</dbReference>
<dbReference type="SUPFAM" id="SSF51261">
    <property type="entry name" value="Duplicated hybrid motif"/>
    <property type="match status" value="1"/>
</dbReference>
<evidence type="ECO:0000256" key="1">
    <source>
        <dbReference type="ARBA" id="ARBA00022729"/>
    </source>
</evidence>
<evidence type="ECO:0000256" key="2">
    <source>
        <dbReference type="SAM" id="Coils"/>
    </source>
</evidence>
<keyword evidence="2" id="KW-0175">Coiled coil</keyword>
<dbReference type="AlphaFoldDB" id="A0A9D1KTV2"/>
<protein>
    <submittedName>
        <fullName evidence="4">Peptidoglycan DD-metalloendopeptidase family protein</fullName>
    </submittedName>
</protein>
<feature type="domain" description="M23ase beta-sheet core" evidence="3">
    <location>
        <begin position="307"/>
        <end position="391"/>
    </location>
</feature>
<feature type="coiled-coil region" evidence="2">
    <location>
        <begin position="160"/>
        <end position="243"/>
    </location>
</feature>
<sequence>MKRTFTYCLLLLAVFWGGRVEVCAQQASKSSLERQRQQLQADIKKLDQAIAANTKSQKARTVELQNLRSKVRIRERLVSTLNADIGSLDAQINDKAEESRRLNRELDTLRASYAAMCRNYAKNRSSGIRLMYILSSKSFLQAYRRGKYIQEYAEGIRRRGQQVREKEEQARAAVEELQRLRSEKASLLKEQTAEMATLKADQDKIQGLLNSLKKNKSQLERELKAKKQNAAQIQKQIEAIVAKELEAQRKKSGAKSVSEAGLTPQAQQLSSDFAQNKGRLPWPVERGTVYIPFGNQTYPGLNVQIVNPGISISVPQGSSARAVFAGTVTAVHKINGLYNVYINHGRYNTVYGDLESVTVKKGDRVETKQTVGKVYTDRFENKTIMMFCLFDWDKKQDPELWLAR</sequence>
<dbReference type="Proteomes" id="UP000824161">
    <property type="component" value="Unassembled WGS sequence"/>
</dbReference>
<dbReference type="Pfam" id="PF01551">
    <property type="entry name" value="Peptidase_M23"/>
    <property type="match status" value="1"/>
</dbReference>
<comment type="caution">
    <text evidence="4">The sequence shown here is derived from an EMBL/GenBank/DDBJ whole genome shotgun (WGS) entry which is preliminary data.</text>
</comment>
<dbReference type="PANTHER" id="PTHR21666:SF289">
    <property type="entry name" value="L-ALA--D-GLU ENDOPEPTIDASE"/>
    <property type="match status" value="1"/>
</dbReference>
<reference evidence="4" key="2">
    <citation type="journal article" date="2021" name="PeerJ">
        <title>Extensive microbial diversity within the chicken gut microbiome revealed by metagenomics and culture.</title>
        <authorList>
            <person name="Gilroy R."/>
            <person name="Ravi A."/>
            <person name="Getino M."/>
            <person name="Pursley I."/>
            <person name="Horton D.L."/>
            <person name="Alikhan N.F."/>
            <person name="Baker D."/>
            <person name="Gharbi K."/>
            <person name="Hall N."/>
            <person name="Watson M."/>
            <person name="Adriaenssens E.M."/>
            <person name="Foster-Nyarko E."/>
            <person name="Jarju S."/>
            <person name="Secka A."/>
            <person name="Antonio M."/>
            <person name="Oren A."/>
            <person name="Chaudhuri R.R."/>
            <person name="La Ragione R."/>
            <person name="Hildebrand F."/>
            <person name="Pallen M.J."/>
        </authorList>
    </citation>
    <scope>NUCLEOTIDE SEQUENCE</scope>
    <source>
        <strain evidence="4">1383</strain>
    </source>
</reference>
<dbReference type="GO" id="GO:0004222">
    <property type="term" value="F:metalloendopeptidase activity"/>
    <property type="evidence" value="ECO:0007669"/>
    <property type="project" value="TreeGrafter"/>
</dbReference>